<dbReference type="SUPFAM" id="SSF52540">
    <property type="entry name" value="P-loop containing nucleoside triphosphate hydrolases"/>
    <property type="match status" value="2"/>
</dbReference>
<dbReference type="InterPro" id="IPR027417">
    <property type="entry name" value="P-loop_NTPase"/>
</dbReference>
<reference evidence="6" key="1">
    <citation type="submission" date="2021-02" db="EMBL/GenBank/DDBJ databases">
        <authorList>
            <person name="Dougan E. K."/>
            <person name="Rhodes N."/>
            <person name="Thang M."/>
            <person name="Chan C."/>
        </authorList>
    </citation>
    <scope>NUCLEOTIDE SEQUENCE</scope>
</reference>
<dbReference type="GO" id="GO:0006139">
    <property type="term" value="P:nucleobase-containing compound metabolic process"/>
    <property type="evidence" value="ECO:0007669"/>
    <property type="project" value="InterPro"/>
</dbReference>
<gene>
    <name evidence="6" type="primary">Ak1</name>
    <name evidence="6" type="ORF">SNAT2548_LOCUS7122</name>
</gene>
<dbReference type="PROSITE" id="PS51374">
    <property type="entry name" value="NDPK_LIKE"/>
    <property type="match status" value="3"/>
</dbReference>
<sequence>MPEFESWDQMPTVPTLFDVRPVGPPLLLSFGCYISLSVSTLASLLERGSPSYTFRICGRVGERAENAPVALQEKTRSVVLLMPQLILEGKADELVSKFEEAYLEVKARKEVYLAEEAESYFHYLKPKAREAAAQAASRGLSQVLVLEHLDGDVVERSLAMKEGLEETYGKGSFYMSLDKWECQRDIEFFFPHLDALPVERTLAVIKPDAVQQGEKGGKTAEQVVEDEAAQLGLFVVAKQLHTPDEAQAKLICKEYEGSADLANAVAAVMTEPGCLVMCVEGRGAIGKMQLICGPSHSGVARERAPTTIRALWGTDGTSNAMYASSNMDAADQEIKSFFPDGALKLERTLCIVKPDAIANLVAIKTEIEAAGFTVLKEKQTTLSEERAKEFYRSSKNDPAFAAVVKEASSGPCCAMVLCRLEAVTVLKQLMGNASVKEARKSRPGSLRARFGRDGQRNAVHGSESLKDAVQEIRFFFSEMGVDPLPDDNEVRDFVFRKSARASMDLQSLSDAQSTDFELDPTLQQLISNGLIGLCKVKPQGLAAVKWLATWLSENNPNNQPPKATFDPPTRTSQYVESGVNQDGMSFVVEAPAPEAPSKPVVEVTEEDLKREPGDSDLKTPPFVVFVAGGPGCGKGTQCVRIKEEFNLIHLSTGDLMREEVKAGSYLGGEIEKHMSAGTLVPDDIVLALLKKAMLKNQDTNRFLLDGFPRAVEQAQRFEREIAEVSFMLYLEASHETMMQRIKGRAATNPGRVDDNDDTVRKRLEVFDQQTMPLCNYYGPIGKLRKANAEKPPDDVFAEVKRYFSCRFLYLLGPPGAPVEHMADKLEKQYGYSAINLTALLKSYADSNEADAPAVRKAMLAGKPVDASIACPLILSEIYRDMALGVQNFVLSDFPQSLKQAQFLEYRVSSITRTLVLDFSRADAADLAATMSSKDTLELELRSNYFFGPETSEMLTSLKAERIPYSLSEMQTSQTCSVVDGTWKKLSEQVLPSLTVVLGLPGSGTDVLANLLAQSSPNFEAVDCNELLDKELERQTEMGLAMHNMLAKGQVVPLSMTLELLKGVANLTCSECLIIQNCPQYVDQIELIERDFRIKKVYYIHGNEAAEKSWAESFAAKSEGSTAAKRFSDLQSRLPPIVAHFSRLGLLEKFEVSETPSKEKLQSLVAKSRMPQFAIVSSLSPVLGAKKAQELCGAYGGSPITAKSLAEFTGKADADSSDEVTMLKAFAQGRAEPFLVLQDCPTVDSQAHAFLEAFGAPRAVVHLECDDEFLDEEYRGLHEDEEIDGEQLAEKLAQQRATMEGTMKVFKELCPGSCLDIDKKMRESPADVAAMIQQKLMPTVYVILAPGAPLDFGNLVAEAICTTSTAGGIEDALPSKYTILDAMELCKSTGHSPALEDAIAKASFTAETPEDSLPVKVWAEIWKEAFLKSADPMGTFLVTNFPTVNSVKSNSVRDQLSVVESVSALAGILHVKLGAAAFASFGSTDDEQLEAYSAFDAQETLAAGLFAVAVLLCLAEISVIATEVHDQTLAQFGLGRLMECLLNEATDSATAAQKVATQFFSFQAKGNA</sequence>
<name>A0A812JL57_9DINO</name>
<organism evidence="6 7">
    <name type="scientific">Symbiodinium natans</name>
    <dbReference type="NCBI Taxonomy" id="878477"/>
    <lineage>
        <taxon>Eukaryota</taxon>
        <taxon>Sar</taxon>
        <taxon>Alveolata</taxon>
        <taxon>Dinophyceae</taxon>
        <taxon>Suessiales</taxon>
        <taxon>Symbiodiniaceae</taxon>
        <taxon>Symbiodinium</taxon>
    </lineage>
</organism>
<evidence type="ECO:0000256" key="3">
    <source>
        <dbReference type="ARBA" id="ARBA00022777"/>
    </source>
</evidence>
<dbReference type="OrthoDB" id="442176at2759"/>
<evidence type="ECO:0000313" key="7">
    <source>
        <dbReference type="Proteomes" id="UP000604046"/>
    </source>
</evidence>
<feature type="domain" description="Nucleoside diphosphate kinase-like" evidence="5">
    <location>
        <begin position="198"/>
        <end position="344"/>
    </location>
</feature>
<evidence type="ECO:0000256" key="1">
    <source>
        <dbReference type="ARBA" id="ARBA00022679"/>
    </source>
</evidence>
<dbReference type="InterPro" id="IPR033690">
    <property type="entry name" value="Adenylat_kinase_CS"/>
</dbReference>
<evidence type="ECO:0000256" key="2">
    <source>
        <dbReference type="ARBA" id="ARBA00022741"/>
    </source>
</evidence>
<proteinExistence type="inferred from homology"/>
<feature type="domain" description="Nucleoside diphosphate kinase-like" evidence="5">
    <location>
        <begin position="345"/>
        <end position="483"/>
    </location>
</feature>
<comment type="caution">
    <text evidence="4">Lacks conserved residue(s) required for the propagation of feature annotation.</text>
</comment>
<dbReference type="GO" id="GO:0019205">
    <property type="term" value="F:nucleobase-containing compound kinase activity"/>
    <property type="evidence" value="ECO:0007669"/>
    <property type="project" value="InterPro"/>
</dbReference>
<dbReference type="GO" id="GO:0005524">
    <property type="term" value="F:ATP binding"/>
    <property type="evidence" value="ECO:0007669"/>
    <property type="project" value="InterPro"/>
</dbReference>
<dbReference type="EMBL" id="CAJNDS010000491">
    <property type="protein sequence ID" value="CAE7211597.1"/>
    <property type="molecule type" value="Genomic_DNA"/>
</dbReference>
<evidence type="ECO:0000259" key="5">
    <source>
        <dbReference type="SMART" id="SM00562"/>
    </source>
</evidence>
<keyword evidence="2" id="KW-0547">Nucleotide-binding</keyword>
<keyword evidence="7" id="KW-1185">Reference proteome</keyword>
<keyword evidence="1" id="KW-0808">Transferase</keyword>
<evidence type="ECO:0000256" key="4">
    <source>
        <dbReference type="PROSITE-ProRule" id="PRU00706"/>
    </source>
</evidence>
<dbReference type="InterPro" id="IPR036850">
    <property type="entry name" value="NDK-like_dom_sf"/>
</dbReference>
<dbReference type="HAMAP" id="MF_00235">
    <property type="entry name" value="Adenylate_kinase_Adk"/>
    <property type="match status" value="1"/>
</dbReference>
<dbReference type="Proteomes" id="UP000604046">
    <property type="component" value="Unassembled WGS sequence"/>
</dbReference>
<dbReference type="PANTHER" id="PTHR23359">
    <property type="entry name" value="NUCLEOTIDE KINASE"/>
    <property type="match status" value="1"/>
</dbReference>
<evidence type="ECO:0000313" key="6">
    <source>
        <dbReference type="EMBL" id="CAE7211597.1"/>
    </source>
</evidence>
<dbReference type="SMART" id="SM00562">
    <property type="entry name" value="NDK"/>
    <property type="match status" value="2"/>
</dbReference>
<dbReference type="Pfam" id="PF00334">
    <property type="entry name" value="NDK"/>
    <property type="match status" value="2"/>
</dbReference>
<dbReference type="Gene3D" id="3.40.50.300">
    <property type="entry name" value="P-loop containing nucleotide triphosphate hydrolases"/>
    <property type="match status" value="3"/>
</dbReference>
<dbReference type="CDD" id="cd01428">
    <property type="entry name" value="ADK"/>
    <property type="match status" value="1"/>
</dbReference>
<dbReference type="CDD" id="cd22970">
    <property type="entry name" value="DD_NDKH5-like"/>
    <property type="match status" value="1"/>
</dbReference>
<dbReference type="PROSITE" id="PS00113">
    <property type="entry name" value="ADENYLATE_KINASE"/>
    <property type="match status" value="1"/>
</dbReference>
<dbReference type="Gene3D" id="3.30.70.141">
    <property type="entry name" value="Nucleoside diphosphate kinase-like domain"/>
    <property type="match status" value="2"/>
</dbReference>
<dbReference type="Pfam" id="PF00406">
    <property type="entry name" value="ADK"/>
    <property type="match status" value="2"/>
</dbReference>
<accession>A0A812JL57</accession>
<comment type="similarity">
    <text evidence="4">Belongs to the NDK family.</text>
</comment>
<dbReference type="PRINTS" id="PR00094">
    <property type="entry name" value="ADENYLTKNASE"/>
</dbReference>
<keyword evidence="3" id="KW-0418">Kinase</keyword>
<dbReference type="InterPro" id="IPR000850">
    <property type="entry name" value="Adenylat/UMP-CMP_kin"/>
</dbReference>
<dbReference type="SUPFAM" id="SSF54919">
    <property type="entry name" value="Nucleoside diphosphate kinase, NDK"/>
    <property type="match status" value="3"/>
</dbReference>
<dbReference type="InterPro" id="IPR034907">
    <property type="entry name" value="NDK-like_dom"/>
</dbReference>
<protein>
    <submittedName>
        <fullName evidence="6">Ak1 protein</fullName>
    </submittedName>
</protein>
<comment type="caution">
    <text evidence="6">The sequence shown here is derived from an EMBL/GenBank/DDBJ whole genome shotgun (WGS) entry which is preliminary data.</text>
</comment>